<evidence type="ECO:0000313" key="3">
    <source>
        <dbReference type="EMBL" id="KAI6651998.1"/>
    </source>
</evidence>
<comment type="similarity">
    <text evidence="1">Belongs to the small GTPase superfamily. Rab family.</text>
</comment>
<comment type="caution">
    <text evidence="3">The sequence shown here is derived from an EMBL/GenBank/DDBJ whole genome shotgun (WGS) entry which is preliminary data.</text>
</comment>
<protein>
    <submittedName>
        <fullName evidence="3">Uncharacterized protein</fullName>
    </submittedName>
</protein>
<name>A0AAV7JTG8_9METZ</name>
<dbReference type="Gene3D" id="3.40.50.300">
    <property type="entry name" value="P-loop containing nucleotide triphosphate hydrolases"/>
    <property type="match status" value="1"/>
</dbReference>
<dbReference type="AlphaFoldDB" id="A0AAV7JTG8"/>
<dbReference type="Proteomes" id="UP001165289">
    <property type="component" value="Unassembled WGS sequence"/>
</dbReference>
<dbReference type="EMBL" id="JAKMXF010000300">
    <property type="protein sequence ID" value="KAI6651998.1"/>
    <property type="molecule type" value="Genomic_DNA"/>
</dbReference>
<proteinExistence type="inferred from homology"/>
<dbReference type="InterPro" id="IPR027417">
    <property type="entry name" value="P-loop_NTPase"/>
</dbReference>
<evidence type="ECO:0000256" key="2">
    <source>
        <dbReference type="ARBA" id="ARBA00022741"/>
    </source>
</evidence>
<evidence type="ECO:0000313" key="4">
    <source>
        <dbReference type="Proteomes" id="UP001165289"/>
    </source>
</evidence>
<dbReference type="GO" id="GO:0003924">
    <property type="term" value="F:GTPase activity"/>
    <property type="evidence" value="ECO:0007669"/>
    <property type="project" value="InterPro"/>
</dbReference>
<dbReference type="PRINTS" id="PR00449">
    <property type="entry name" value="RASTRNSFRMNG"/>
</dbReference>
<reference evidence="3 4" key="1">
    <citation type="journal article" date="2023" name="BMC Biol.">
        <title>The compact genome of the sponge Oopsacas minuta (Hexactinellida) is lacking key metazoan core genes.</title>
        <authorList>
            <person name="Santini S."/>
            <person name="Schenkelaars Q."/>
            <person name="Jourda C."/>
            <person name="Duchesne M."/>
            <person name="Belahbib H."/>
            <person name="Rocher C."/>
            <person name="Selva M."/>
            <person name="Riesgo A."/>
            <person name="Vervoort M."/>
            <person name="Leys S.P."/>
            <person name="Kodjabachian L."/>
            <person name="Le Bivic A."/>
            <person name="Borchiellini C."/>
            <person name="Claverie J.M."/>
            <person name="Renard E."/>
        </authorList>
    </citation>
    <scope>NUCLEOTIDE SEQUENCE [LARGE SCALE GENOMIC DNA]</scope>
    <source>
        <strain evidence="3">SPO-2</strain>
    </source>
</reference>
<organism evidence="3 4">
    <name type="scientific">Oopsacas minuta</name>
    <dbReference type="NCBI Taxonomy" id="111878"/>
    <lineage>
        <taxon>Eukaryota</taxon>
        <taxon>Metazoa</taxon>
        <taxon>Porifera</taxon>
        <taxon>Hexactinellida</taxon>
        <taxon>Hexasterophora</taxon>
        <taxon>Lyssacinosida</taxon>
        <taxon>Leucopsacidae</taxon>
        <taxon>Oopsacas</taxon>
    </lineage>
</organism>
<keyword evidence="2" id="KW-0547">Nucleotide-binding</keyword>
<evidence type="ECO:0000256" key="1">
    <source>
        <dbReference type="ARBA" id="ARBA00006270"/>
    </source>
</evidence>
<gene>
    <name evidence="3" type="ORF">LOD99_4543</name>
</gene>
<dbReference type="PANTHER" id="PTHR47978">
    <property type="match status" value="1"/>
</dbReference>
<dbReference type="SUPFAM" id="SSF52540">
    <property type="entry name" value="P-loop containing nucleoside triphosphate hydrolases"/>
    <property type="match status" value="1"/>
</dbReference>
<dbReference type="InterPro" id="IPR001806">
    <property type="entry name" value="Small_GTPase"/>
</dbReference>
<dbReference type="GO" id="GO:0005525">
    <property type="term" value="F:GTP binding"/>
    <property type="evidence" value="ECO:0007669"/>
    <property type="project" value="InterPro"/>
</dbReference>
<dbReference type="Pfam" id="PF00071">
    <property type="entry name" value="Ras"/>
    <property type="match status" value="1"/>
</dbReference>
<keyword evidence="4" id="KW-1185">Reference proteome</keyword>
<accession>A0AAV7JTG8</accession>
<sequence length="197" mass="22069">MSQSQHIKVLIVGGHRVGKTTLFCQLVRGQSFPGGNDSLKQSSEYIILNGNLHIEIHDCLVSSPKSLITQTWRNVNAIIYMFSYEDLRSLHEVSVWFRHVKELLCDGLVHQIIVGNKVDLAKISEEESFDSTLKTLCKELSVTDQDKFSVTATTGDGIDAIKARIGEKFREYVTRGPFPDSLCIVPRQTHSGCMCIN</sequence>